<dbReference type="PANTHER" id="PTHR33333:SF43">
    <property type="match status" value="1"/>
</dbReference>
<sequence>MGGTESRSREENGEATESSDTALANQSSRTSALAEAAVTGMAILALGVGVVSMMGESSQPSEEEKTMKAPGSRGADFENDPKTYFQNLRRGERKK</sequence>
<dbReference type="InterPro" id="IPR039926">
    <property type="entry name" value="Egg_app_1"/>
</dbReference>
<organism evidence="2 3">
    <name type="scientific">Eucalyptus globulus</name>
    <name type="common">Tasmanian blue gum</name>
    <dbReference type="NCBI Taxonomy" id="34317"/>
    <lineage>
        <taxon>Eukaryota</taxon>
        <taxon>Viridiplantae</taxon>
        <taxon>Streptophyta</taxon>
        <taxon>Embryophyta</taxon>
        <taxon>Tracheophyta</taxon>
        <taxon>Spermatophyta</taxon>
        <taxon>Magnoliopsida</taxon>
        <taxon>eudicotyledons</taxon>
        <taxon>Gunneridae</taxon>
        <taxon>Pentapetalae</taxon>
        <taxon>rosids</taxon>
        <taxon>malvids</taxon>
        <taxon>Myrtales</taxon>
        <taxon>Myrtaceae</taxon>
        <taxon>Myrtoideae</taxon>
        <taxon>Eucalypteae</taxon>
        <taxon>Eucalyptus</taxon>
    </lineage>
</organism>
<name>A0ABD3JIE0_EUCGL</name>
<feature type="compositionally biased region" description="Polar residues" evidence="1">
    <location>
        <begin position="15"/>
        <end position="31"/>
    </location>
</feature>
<dbReference type="Proteomes" id="UP001634007">
    <property type="component" value="Unassembled WGS sequence"/>
</dbReference>
<keyword evidence="3" id="KW-1185">Reference proteome</keyword>
<proteinExistence type="predicted"/>
<dbReference type="PANTHER" id="PTHR33333">
    <property type="entry name" value="ERYTHROCYTE MEMBRANE PROTEIN 1-LIKE"/>
    <property type="match status" value="1"/>
</dbReference>
<protein>
    <submittedName>
        <fullName evidence="2">Uncharacterized protein</fullName>
    </submittedName>
</protein>
<evidence type="ECO:0000256" key="1">
    <source>
        <dbReference type="SAM" id="MobiDB-lite"/>
    </source>
</evidence>
<evidence type="ECO:0000313" key="2">
    <source>
        <dbReference type="EMBL" id="KAL3727138.1"/>
    </source>
</evidence>
<dbReference type="AlphaFoldDB" id="A0ABD3JIE0"/>
<accession>A0ABD3JIE0</accession>
<gene>
    <name evidence="2" type="ORF">ACJRO7_031961</name>
</gene>
<feature type="region of interest" description="Disordered" evidence="1">
    <location>
        <begin position="1"/>
        <end position="33"/>
    </location>
</feature>
<comment type="caution">
    <text evidence="2">The sequence shown here is derived from an EMBL/GenBank/DDBJ whole genome shotgun (WGS) entry which is preliminary data.</text>
</comment>
<evidence type="ECO:0000313" key="3">
    <source>
        <dbReference type="Proteomes" id="UP001634007"/>
    </source>
</evidence>
<dbReference type="EMBL" id="JBJKBG010000008">
    <property type="protein sequence ID" value="KAL3727138.1"/>
    <property type="molecule type" value="Genomic_DNA"/>
</dbReference>
<feature type="region of interest" description="Disordered" evidence="1">
    <location>
        <begin position="54"/>
        <end position="95"/>
    </location>
</feature>
<reference evidence="2 3" key="1">
    <citation type="submission" date="2024-11" db="EMBL/GenBank/DDBJ databases">
        <title>Chromosome-level genome assembly of Eucalyptus globulus Labill. provides insights into its genome evolution.</title>
        <authorList>
            <person name="Li X."/>
        </authorList>
    </citation>
    <scope>NUCLEOTIDE SEQUENCE [LARGE SCALE GENOMIC DNA]</scope>
    <source>
        <strain evidence="2">CL2024</strain>
        <tissue evidence="2">Fresh tender leaves</tissue>
    </source>
</reference>
<feature type="compositionally biased region" description="Basic and acidic residues" evidence="1">
    <location>
        <begin position="1"/>
        <end position="12"/>
    </location>
</feature>